<dbReference type="PIRSF" id="PIRSF020680">
    <property type="entry name" value="PhnH"/>
    <property type="match status" value="1"/>
</dbReference>
<comment type="caution">
    <text evidence="1">The sequence shown here is derived from an EMBL/GenBank/DDBJ whole genome shotgun (WGS) entry which is preliminary data.</text>
</comment>
<gene>
    <name evidence="1" type="primary">phnH</name>
    <name evidence="1" type="ORF">ABUE30_11520</name>
</gene>
<evidence type="ECO:0000313" key="2">
    <source>
        <dbReference type="Proteomes" id="UP001629953"/>
    </source>
</evidence>
<protein>
    <submittedName>
        <fullName evidence="1">Phosphonate C-P lyase system protein PhnH</fullName>
    </submittedName>
</protein>
<sequence length="204" mass="22461">MSFLQQGFREPVFDAQHCFRQILTAMSEPGRIVKLDRSNAIGVLHRASIALCLTLLDRATPLWIGESLQSAVVAQNLRFHCNVAQVSDPAQAEFILTDHTSLPDLMSLPVGTMEYPDQGSTLWLQVDALGQPGKVQGTHLQLRGPGIETQRELVVDLLAAPVLDYLTKRPHAFPLGLDIVFICDTQIAAIPRITHVEVLSCMSQ</sequence>
<dbReference type="Gene3D" id="3.40.50.11310">
    <property type="entry name" value="Bacterial phosphonate metabolism protein PhnH"/>
    <property type="match status" value="1"/>
</dbReference>
<dbReference type="EMBL" id="JBEQCT010000005">
    <property type="protein sequence ID" value="MFM2485678.1"/>
    <property type="molecule type" value="Genomic_DNA"/>
</dbReference>
<dbReference type="GO" id="GO:0016829">
    <property type="term" value="F:lyase activity"/>
    <property type="evidence" value="ECO:0007669"/>
    <property type="project" value="UniProtKB-KW"/>
</dbReference>
<dbReference type="NCBIfam" id="TIGR03292">
    <property type="entry name" value="PhnH_redo"/>
    <property type="match status" value="1"/>
</dbReference>
<proteinExistence type="predicted"/>
<evidence type="ECO:0000313" key="1">
    <source>
        <dbReference type="EMBL" id="MFM2485678.1"/>
    </source>
</evidence>
<keyword evidence="2" id="KW-1185">Reference proteome</keyword>
<dbReference type="SUPFAM" id="SSF159709">
    <property type="entry name" value="PhnH-like"/>
    <property type="match status" value="1"/>
</dbReference>
<keyword evidence="1" id="KW-0456">Lyase</keyword>
<dbReference type="InterPro" id="IPR008772">
    <property type="entry name" value="Phosphonate_metab_PhnH"/>
</dbReference>
<dbReference type="Pfam" id="PF05845">
    <property type="entry name" value="PhnH"/>
    <property type="match status" value="1"/>
</dbReference>
<reference evidence="1 2" key="1">
    <citation type="journal article" date="2013" name="Int. J. Syst. Evol. Microbiol.">
        <title>Celerinatantimonas yamalensis sp. nov., a cold-adapted diazotrophic bacterium from a cold permafrost brine.</title>
        <authorList>
            <person name="Shcherbakova V."/>
            <person name="Chuvilskaya N."/>
            <person name="Rivkina E."/>
            <person name="Demidov N."/>
            <person name="Uchaeva V."/>
            <person name="Suetin S."/>
            <person name="Suzina N."/>
            <person name="Gilichinsky D."/>
        </authorList>
    </citation>
    <scope>NUCLEOTIDE SEQUENCE [LARGE SCALE GENOMIC DNA]</scope>
    <source>
        <strain evidence="1 2">C7</strain>
    </source>
</reference>
<dbReference type="RefSeq" id="WP_408623928.1">
    <property type="nucleotide sequence ID" value="NZ_JBEQCT010000005.1"/>
</dbReference>
<name>A0ABW9G8V2_9GAMM</name>
<accession>A0ABW9G8V2</accession>
<organism evidence="1 2">
    <name type="scientific">Celerinatantimonas yamalensis</name>
    <dbReference type="NCBI Taxonomy" id="559956"/>
    <lineage>
        <taxon>Bacteria</taxon>
        <taxon>Pseudomonadati</taxon>
        <taxon>Pseudomonadota</taxon>
        <taxon>Gammaproteobacteria</taxon>
        <taxon>Celerinatantimonadaceae</taxon>
        <taxon>Celerinatantimonas</taxon>
    </lineage>
</organism>
<dbReference type="Proteomes" id="UP001629953">
    <property type="component" value="Unassembled WGS sequence"/>
</dbReference>
<dbReference type="InterPro" id="IPR038058">
    <property type="entry name" value="PhnH-like_sp"/>
</dbReference>